<evidence type="ECO:0000313" key="3">
    <source>
        <dbReference type="Proteomes" id="UP000001784"/>
    </source>
</evidence>
<keyword evidence="3" id="KW-1185">Reference proteome</keyword>
<dbReference type="InParanoid" id="A0LI76"/>
<feature type="region of interest" description="Disordered" evidence="1">
    <location>
        <begin position="66"/>
        <end position="90"/>
    </location>
</feature>
<feature type="compositionally biased region" description="Basic and acidic residues" evidence="1">
    <location>
        <begin position="10"/>
        <end position="26"/>
    </location>
</feature>
<gene>
    <name evidence="2" type="ordered locus">Sfum_1437</name>
</gene>
<evidence type="ECO:0000256" key="1">
    <source>
        <dbReference type="SAM" id="MobiDB-lite"/>
    </source>
</evidence>
<dbReference type="KEGG" id="sfu:Sfum_1437"/>
<name>A0LI76_SYNFM</name>
<dbReference type="EMBL" id="CP000478">
    <property type="protein sequence ID" value="ABK17128.1"/>
    <property type="molecule type" value="Genomic_DNA"/>
</dbReference>
<proteinExistence type="predicted"/>
<sequence>MTLRGRRSRKDADTQRIPDGSSHENYRVKQAVAQRIPHFIAKFRKHAPHVLVPNIDEAPETADTVLASTRLGKTPAPEESPAGAHPRISV</sequence>
<feature type="region of interest" description="Disordered" evidence="1">
    <location>
        <begin position="1"/>
        <end position="26"/>
    </location>
</feature>
<organism evidence="2 3">
    <name type="scientific">Syntrophobacter fumaroxidans (strain DSM 10017 / MPOB)</name>
    <dbReference type="NCBI Taxonomy" id="335543"/>
    <lineage>
        <taxon>Bacteria</taxon>
        <taxon>Pseudomonadati</taxon>
        <taxon>Thermodesulfobacteriota</taxon>
        <taxon>Syntrophobacteria</taxon>
        <taxon>Syntrophobacterales</taxon>
        <taxon>Syntrophobacteraceae</taxon>
        <taxon>Syntrophobacter</taxon>
    </lineage>
</organism>
<evidence type="ECO:0000313" key="2">
    <source>
        <dbReference type="EMBL" id="ABK17128.1"/>
    </source>
</evidence>
<dbReference type="HOGENOM" id="CLU_2439720_0_0_7"/>
<accession>A0LI76</accession>
<dbReference type="Proteomes" id="UP000001784">
    <property type="component" value="Chromosome"/>
</dbReference>
<reference evidence="2 3" key="1">
    <citation type="submission" date="2006-10" db="EMBL/GenBank/DDBJ databases">
        <title>Complete sequence of Syntrophobacter fumaroxidans MPOB.</title>
        <authorList>
            <consortium name="US DOE Joint Genome Institute"/>
            <person name="Copeland A."/>
            <person name="Lucas S."/>
            <person name="Lapidus A."/>
            <person name="Barry K."/>
            <person name="Detter J.C."/>
            <person name="Glavina del Rio T."/>
            <person name="Hammon N."/>
            <person name="Israni S."/>
            <person name="Pitluck S."/>
            <person name="Goltsman E.G."/>
            <person name="Martinez M."/>
            <person name="Schmutz J."/>
            <person name="Larimer F."/>
            <person name="Land M."/>
            <person name="Hauser L."/>
            <person name="Kyrpides N."/>
            <person name="Kim E."/>
            <person name="Boone D.R."/>
            <person name="Brockman F."/>
            <person name="Culley D."/>
            <person name="Ferry J."/>
            <person name="Gunsalus R."/>
            <person name="McInerney M.J."/>
            <person name="Morrison M."/>
            <person name="Plugge C."/>
            <person name="Rohlin L."/>
            <person name="Scholten J."/>
            <person name="Sieber J."/>
            <person name="Stams A.J.M."/>
            <person name="Worm P."/>
            <person name="Henstra A.M."/>
            <person name="Richardson P."/>
        </authorList>
    </citation>
    <scope>NUCLEOTIDE SEQUENCE [LARGE SCALE GENOMIC DNA]</scope>
    <source>
        <strain evidence="3">DSM 10017 / MPOB</strain>
    </source>
</reference>
<dbReference type="AlphaFoldDB" id="A0LI76"/>
<protein>
    <submittedName>
        <fullName evidence="2">Uncharacterized protein</fullName>
    </submittedName>
</protein>